<dbReference type="GO" id="GO:0016491">
    <property type="term" value="F:oxidoreductase activity"/>
    <property type="evidence" value="ECO:0007669"/>
    <property type="project" value="UniProtKB-KW"/>
</dbReference>
<evidence type="ECO:0000259" key="2">
    <source>
        <dbReference type="Pfam" id="PF01266"/>
    </source>
</evidence>
<dbReference type="PANTHER" id="PTHR13847">
    <property type="entry name" value="SARCOSINE DEHYDROGENASE-RELATED"/>
    <property type="match status" value="1"/>
</dbReference>
<dbReference type="AlphaFoldDB" id="A0A839TD62"/>
<evidence type="ECO:0000256" key="1">
    <source>
        <dbReference type="ARBA" id="ARBA00023002"/>
    </source>
</evidence>
<dbReference type="Gene3D" id="3.30.9.10">
    <property type="entry name" value="D-Amino Acid Oxidase, subunit A, domain 2"/>
    <property type="match status" value="1"/>
</dbReference>
<dbReference type="PANTHER" id="PTHR13847:SF289">
    <property type="entry name" value="GLYCINE OXIDASE"/>
    <property type="match status" value="1"/>
</dbReference>
<gene>
    <name evidence="3" type="ORF">FHS24_000044</name>
</gene>
<dbReference type="GO" id="GO:0005737">
    <property type="term" value="C:cytoplasm"/>
    <property type="evidence" value="ECO:0007669"/>
    <property type="project" value="TreeGrafter"/>
</dbReference>
<sequence>MRYEVIVIGAGMVGTSVAWHLQKNNAQVLLLDKKLPGSETSYGNAGLIQREAIHTHPFPRHLTEMIRVLPNQGTDIRYRIPAILRYHQALLQYWKYSTPASVKKIEAEWQTLIEHCTSEHQTMIEASGADELITRDGWLQLHRSEETFKEAIAAAIDARNQGVEHKVLTVEELKAMEPSANFDAFVGAIHWLNSWQVSNPSSLVKAYAKNFQEMEGTIKESSVKEIVQEEGGWKVVTDNDTYYSDKLVIAAGPWSNDLIKPLGYDLPLFPMRGYHQHFKVNEKNTIHHSMFDMDKGFVMGPMQQGIRITTGAEMTTMNAPKNFGQLNTVLKLARKILPLEDAVESEAWAGSRPCMPDMKPVIGPAPKHDKLWFAFGHSHQGFTLGPMTGRIVEEMIHEKPLLVDIKPFSADRFSR</sequence>
<name>A0A839TD62_9GAMM</name>
<protein>
    <submittedName>
        <fullName evidence="3">D-amino-acid dehydrogenase</fullName>
        <ecNumber evidence="3">1.4.99.-</ecNumber>
    </submittedName>
</protein>
<dbReference type="InterPro" id="IPR036188">
    <property type="entry name" value="FAD/NAD-bd_sf"/>
</dbReference>
<accession>A0A839TD62</accession>
<dbReference type="Proteomes" id="UP000588111">
    <property type="component" value="Unassembled WGS sequence"/>
</dbReference>
<reference evidence="3 4" key="1">
    <citation type="submission" date="2020-08" db="EMBL/GenBank/DDBJ databases">
        <title>Genomic Encyclopedia of Type Strains, Phase III (KMG-III): the genomes of soil and plant-associated and newly described type strains.</title>
        <authorList>
            <person name="Whitman W."/>
        </authorList>
    </citation>
    <scope>NUCLEOTIDE SEQUENCE [LARGE SCALE GENOMIC DNA]</scope>
    <source>
        <strain evidence="3 4">CECT 5885</strain>
    </source>
</reference>
<dbReference type="RefSeq" id="WP_183617683.1">
    <property type="nucleotide sequence ID" value="NZ_CAJHAH010000004.1"/>
</dbReference>
<dbReference type="SUPFAM" id="SSF54373">
    <property type="entry name" value="FAD-linked reductases, C-terminal domain"/>
    <property type="match status" value="1"/>
</dbReference>
<dbReference type="InterPro" id="IPR006076">
    <property type="entry name" value="FAD-dep_OxRdtase"/>
</dbReference>
<dbReference type="EMBL" id="JACHXL010000001">
    <property type="protein sequence ID" value="MBB3105553.1"/>
    <property type="molecule type" value="Genomic_DNA"/>
</dbReference>
<feature type="domain" description="FAD dependent oxidoreductase" evidence="2">
    <location>
        <begin position="5"/>
        <end position="394"/>
    </location>
</feature>
<keyword evidence="1 3" id="KW-0560">Oxidoreductase</keyword>
<organism evidence="3 4">
    <name type="scientific">Psychrobacter luti</name>
    <dbReference type="NCBI Taxonomy" id="198481"/>
    <lineage>
        <taxon>Bacteria</taxon>
        <taxon>Pseudomonadati</taxon>
        <taxon>Pseudomonadota</taxon>
        <taxon>Gammaproteobacteria</taxon>
        <taxon>Moraxellales</taxon>
        <taxon>Moraxellaceae</taxon>
        <taxon>Psychrobacter</taxon>
    </lineage>
</organism>
<dbReference type="SUPFAM" id="SSF51905">
    <property type="entry name" value="FAD/NAD(P)-binding domain"/>
    <property type="match status" value="1"/>
</dbReference>
<comment type="caution">
    <text evidence="3">The sequence shown here is derived from an EMBL/GenBank/DDBJ whole genome shotgun (WGS) entry which is preliminary data.</text>
</comment>
<evidence type="ECO:0000313" key="3">
    <source>
        <dbReference type="EMBL" id="MBB3105553.1"/>
    </source>
</evidence>
<dbReference type="Gene3D" id="3.50.50.60">
    <property type="entry name" value="FAD/NAD(P)-binding domain"/>
    <property type="match status" value="2"/>
</dbReference>
<evidence type="ECO:0000313" key="4">
    <source>
        <dbReference type="Proteomes" id="UP000588111"/>
    </source>
</evidence>
<dbReference type="Pfam" id="PF01266">
    <property type="entry name" value="DAO"/>
    <property type="match status" value="1"/>
</dbReference>
<proteinExistence type="predicted"/>
<keyword evidence="4" id="KW-1185">Reference proteome</keyword>
<dbReference type="EC" id="1.4.99.-" evidence="3"/>